<keyword evidence="13" id="KW-1185">Reference proteome</keyword>
<keyword evidence="8" id="KW-0963">Cytoplasm</keyword>
<dbReference type="PANTHER" id="PTHR43493:SF5">
    <property type="entry name" value="DNA GYRASE SUBUNIT A, CHLOROPLASTIC_MITOCHONDRIAL"/>
    <property type="match status" value="1"/>
</dbReference>
<keyword evidence="5 8" id="KW-0799">Topoisomerase</keyword>
<dbReference type="Pfam" id="PF03989">
    <property type="entry name" value="DNA_gyraseA_C"/>
    <property type="match status" value="6"/>
</dbReference>
<gene>
    <name evidence="8 12" type="primary">gyrA</name>
    <name evidence="12" type="ORF">AMPC_28150</name>
</gene>
<comment type="catalytic activity">
    <reaction evidence="1 8 9">
        <text>ATP-dependent breakage, passage and rejoining of double-stranded DNA.</text>
        <dbReference type="EC" id="5.6.2.2"/>
    </reaction>
</comment>
<evidence type="ECO:0000259" key="11">
    <source>
        <dbReference type="PROSITE" id="PS52040"/>
    </source>
</evidence>
<proteinExistence type="inferred from homology"/>
<evidence type="ECO:0000256" key="8">
    <source>
        <dbReference type="HAMAP-Rule" id="MF_01897"/>
    </source>
</evidence>
<dbReference type="InterPro" id="IPR006691">
    <property type="entry name" value="GyrA/parC_rep"/>
</dbReference>
<evidence type="ECO:0000256" key="3">
    <source>
        <dbReference type="ARBA" id="ARBA00022741"/>
    </source>
</evidence>
<feature type="short sequence motif" description="GyrA-box" evidence="8">
    <location>
        <begin position="510"/>
        <end position="516"/>
    </location>
</feature>
<dbReference type="SUPFAM" id="SSF56719">
    <property type="entry name" value="Type II DNA topoisomerase"/>
    <property type="match status" value="1"/>
</dbReference>
<comment type="miscellaneous">
    <text evidence="8">Few gyrases are as efficient as E.coli at forming negative supercoils. Not all organisms have 2 type II topoisomerases; in organisms with a single type II topoisomerase this enzyme also has to decatenate newly replicated chromosomes.</text>
</comment>
<reference evidence="13" key="1">
    <citation type="journal article" date="2022" name="Int. J. Syst. Evol. Microbiol.">
        <title>Anaeromyxobacter oryzae sp. nov., Anaeromyxobacter diazotrophicus sp. nov. and Anaeromyxobacter paludicola sp. nov., isolated from paddy soils.</title>
        <authorList>
            <person name="Itoh H."/>
            <person name="Xu Z."/>
            <person name="Mise K."/>
            <person name="Masuda Y."/>
            <person name="Ushijima N."/>
            <person name="Hayakawa C."/>
            <person name="Shiratori Y."/>
            <person name="Senoo K."/>
        </authorList>
    </citation>
    <scope>NUCLEOTIDE SEQUENCE [LARGE SCALE GENOMIC DNA]</scope>
    <source>
        <strain evidence="13">Red630</strain>
    </source>
</reference>
<protein>
    <recommendedName>
        <fullName evidence="8">DNA gyrase subunit A</fullName>
        <ecNumber evidence="8">5.6.2.2</ecNumber>
    </recommendedName>
</protein>
<evidence type="ECO:0000313" key="13">
    <source>
        <dbReference type="Proteomes" id="UP001162734"/>
    </source>
</evidence>
<organism evidence="12 13">
    <name type="scientific">Anaeromyxobacter paludicola</name>
    <dbReference type="NCBI Taxonomy" id="2918171"/>
    <lineage>
        <taxon>Bacteria</taxon>
        <taxon>Pseudomonadati</taxon>
        <taxon>Myxococcota</taxon>
        <taxon>Myxococcia</taxon>
        <taxon>Myxococcales</taxon>
        <taxon>Cystobacterineae</taxon>
        <taxon>Anaeromyxobacteraceae</taxon>
        <taxon>Anaeromyxobacter</taxon>
    </lineage>
</organism>
<evidence type="ECO:0000313" key="12">
    <source>
        <dbReference type="EMBL" id="BDG09702.1"/>
    </source>
</evidence>
<keyword evidence="3 8" id="KW-0547">Nucleotide-binding</keyword>
<dbReference type="InterPro" id="IPR013757">
    <property type="entry name" value="Topo_IIA_A_a_sf"/>
</dbReference>
<keyword evidence="6 8" id="KW-0238">DNA-binding</keyword>
<evidence type="ECO:0000256" key="1">
    <source>
        <dbReference type="ARBA" id="ARBA00000185"/>
    </source>
</evidence>
<dbReference type="SMART" id="SM00434">
    <property type="entry name" value="TOP4c"/>
    <property type="match status" value="1"/>
</dbReference>
<evidence type="ECO:0000256" key="6">
    <source>
        <dbReference type="ARBA" id="ARBA00023125"/>
    </source>
</evidence>
<dbReference type="Gene3D" id="1.10.268.10">
    <property type="entry name" value="Topoisomerase, domain 3"/>
    <property type="match status" value="1"/>
</dbReference>
<dbReference type="PANTHER" id="PTHR43493">
    <property type="entry name" value="DNA GYRASE/TOPOISOMERASE SUBUNIT A"/>
    <property type="match status" value="1"/>
</dbReference>
<comment type="subcellular location">
    <subcellularLocation>
        <location evidence="8">Cytoplasm</location>
    </subcellularLocation>
</comment>
<comment type="function">
    <text evidence="8">A type II topoisomerase that negatively supercoils closed circular double-stranded (ds) DNA in an ATP-dependent manner to modulate DNA topology and maintain chromosomes in an underwound state. Negative supercoiling favors strand separation, and DNA replication, transcription, recombination and repair, all of which involve strand separation. Also able to catalyze the interconversion of other topological isomers of dsDNA rings, including catenanes and knotted rings. Type II topoisomerases break and join 2 DNA strands simultaneously in an ATP-dependent manner.</text>
</comment>
<feature type="domain" description="Topo IIA-type catalytic" evidence="11">
    <location>
        <begin position="18"/>
        <end position="483"/>
    </location>
</feature>
<evidence type="ECO:0000256" key="7">
    <source>
        <dbReference type="ARBA" id="ARBA00023235"/>
    </source>
</evidence>
<sequence>MRKSYLDYSMSVIIGRALPDARDGLKPVHRRILYAMHSEGLHHNKRYSKCAGVVGEVLKKYHPHGDSAVYDALVRLAQEWNLRYPLIDGQGNFGSVDGDPAAAYRYTESRLERLADFLLADIDKETVEWGPNFDDSTVEPLVLPTRFPNLLVNGSSGIAVGMATSIPPHNMGEVIDAAIHVIENPKCTLPELMRFVPGPDFPTAGIILGRDGIRKAYETGRGNITVRARASVEVHPKTERESIVVTEIPYQVNKAKLVEHIADLVREKKLEGISDLRDESSREGMRVVIEVKRDAVAQVVLNNLYAHTALQTGFGVTLLAIDGGQPRILNLKQLLERFVAHRRDVVTRRTRFELKQARAREHILLGLQIALDHIDEIIELIKKAENRDAARDGLMTRFGLSELQAKAILEMQLQRLTGLERQKILDELAEVQKLITRLKEILGSEKVLFEVIVGELREVKQLFSDERRTEIQSAQADLELEDLIAEEEMVVTVSHAGYVKRNPVSLYRAQRRGGRGKTGAVAREEDFLESLFVASTHSYLLVFSDKGKVYWLKVHAIPQAGRSARGKPIVNLVQLSPGEKVAAILPVRELPEPPASGDEALDQEAAEASQQAEKQAVAATGEFVFLATQRGLIKKTRLDAFSRPRTAGIIALGIEEGDALISARICGPGAHVLLSTAGGMAIRFDESDVRPMGRGAYGVKGISLEDGDQVVSGEVLAPVAEGEPAPTILTVTANGYGKRTELSEYRVQSRGGKGLITIKTTERNGPVVSAARVLDSEEVMLITNKGMLIRMPAKGISVIGRNTQGVRLITVESREEQVVGVARVAETSPEADQAGVAEPAEGAAPVESAPADEPGAEDTEEGNEE</sequence>
<comment type="subunit">
    <text evidence="8">Heterotetramer, composed of two GyrA and two GyrB chains. In the heterotetramer, GyrA contains the active site tyrosine that forms a transient covalent intermediate with DNA, while GyrB binds cofactors and catalyzes ATP hydrolysis.</text>
</comment>
<dbReference type="NCBIfam" id="TIGR01063">
    <property type="entry name" value="gyrA"/>
    <property type="match status" value="1"/>
</dbReference>
<dbReference type="InterPro" id="IPR050220">
    <property type="entry name" value="Type_II_DNA_Topoisomerases"/>
</dbReference>
<dbReference type="SUPFAM" id="SSF101904">
    <property type="entry name" value="GyrA/ParC C-terminal domain-like"/>
    <property type="match status" value="1"/>
</dbReference>
<keyword evidence="4 8" id="KW-0067">ATP-binding</keyword>
<dbReference type="Gene3D" id="2.120.10.90">
    <property type="entry name" value="DNA gyrase/topoisomerase IV, subunit A, C-terminal"/>
    <property type="match status" value="1"/>
</dbReference>
<dbReference type="InterPro" id="IPR013758">
    <property type="entry name" value="Topo_IIA_A/C_ab"/>
</dbReference>
<feature type="compositionally biased region" description="Acidic residues" evidence="10">
    <location>
        <begin position="854"/>
        <end position="865"/>
    </location>
</feature>
<feature type="compositionally biased region" description="Low complexity" evidence="10">
    <location>
        <begin position="834"/>
        <end position="851"/>
    </location>
</feature>
<feature type="region of interest" description="Disordered" evidence="10">
    <location>
        <begin position="823"/>
        <end position="865"/>
    </location>
</feature>
<evidence type="ECO:0000256" key="9">
    <source>
        <dbReference type="PROSITE-ProRule" id="PRU01384"/>
    </source>
</evidence>
<dbReference type="InterPro" id="IPR013760">
    <property type="entry name" value="Topo_IIA-like_dom_sf"/>
</dbReference>
<dbReference type="InterPro" id="IPR005743">
    <property type="entry name" value="GyrA"/>
</dbReference>
<name>A0ABM7XCU4_9BACT</name>
<feature type="active site" description="O-(5'-phospho-DNA)-tyrosine intermediate" evidence="8 9">
    <location>
        <position position="106"/>
    </location>
</feature>
<dbReference type="HAMAP" id="MF_01897">
    <property type="entry name" value="GyrA"/>
    <property type="match status" value="1"/>
</dbReference>
<dbReference type="InterPro" id="IPR002205">
    <property type="entry name" value="Topo_IIA_dom_A"/>
</dbReference>
<comment type="similarity">
    <text evidence="2 8">Belongs to the type II topoisomerase GyrA/ParC subunit family.</text>
</comment>
<dbReference type="NCBIfam" id="NF004043">
    <property type="entry name" value="PRK05560.1"/>
    <property type="match status" value="1"/>
</dbReference>
<evidence type="ECO:0000256" key="4">
    <source>
        <dbReference type="ARBA" id="ARBA00022840"/>
    </source>
</evidence>
<evidence type="ECO:0000256" key="5">
    <source>
        <dbReference type="ARBA" id="ARBA00023029"/>
    </source>
</evidence>
<dbReference type="InterPro" id="IPR035516">
    <property type="entry name" value="Gyrase/topoIV_suA_C"/>
</dbReference>
<keyword evidence="7 8" id="KW-0413">Isomerase</keyword>
<dbReference type="EC" id="5.6.2.2" evidence="8"/>
<dbReference type="CDD" id="cd00187">
    <property type="entry name" value="TOP4c"/>
    <property type="match status" value="1"/>
</dbReference>
<dbReference type="EMBL" id="AP025592">
    <property type="protein sequence ID" value="BDG09702.1"/>
    <property type="molecule type" value="Genomic_DNA"/>
</dbReference>
<dbReference type="Gene3D" id="3.90.199.10">
    <property type="entry name" value="Topoisomerase II, domain 5"/>
    <property type="match status" value="1"/>
</dbReference>
<evidence type="ECO:0000256" key="2">
    <source>
        <dbReference type="ARBA" id="ARBA00008263"/>
    </source>
</evidence>
<evidence type="ECO:0000256" key="10">
    <source>
        <dbReference type="SAM" id="MobiDB-lite"/>
    </source>
</evidence>
<dbReference type="Gene3D" id="3.30.1360.40">
    <property type="match status" value="1"/>
</dbReference>
<dbReference type="Proteomes" id="UP001162734">
    <property type="component" value="Chromosome"/>
</dbReference>
<dbReference type="PROSITE" id="PS52040">
    <property type="entry name" value="TOPO_IIA"/>
    <property type="match status" value="1"/>
</dbReference>
<dbReference type="NCBIfam" id="NF004044">
    <property type="entry name" value="PRK05561.1"/>
    <property type="match status" value="1"/>
</dbReference>
<accession>A0ABM7XCU4</accession>
<dbReference type="Pfam" id="PF00521">
    <property type="entry name" value="DNA_topoisoIV"/>
    <property type="match status" value="1"/>
</dbReference>